<dbReference type="EMBL" id="LT629763">
    <property type="protein sequence ID" value="SDS55791.1"/>
    <property type="molecule type" value="Genomic_DNA"/>
</dbReference>
<feature type="signal peptide" evidence="1">
    <location>
        <begin position="1"/>
        <end position="18"/>
    </location>
</feature>
<evidence type="ECO:0000313" key="2">
    <source>
        <dbReference type="EMBL" id="SDS55791.1"/>
    </source>
</evidence>
<feature type="chain" id="PRO_5009260811" description="Outer membrane lipoprotein carrier protein LolA" evidence="1">
    <location>
        <begin position="19"/>
        <end position="181"/>
    </location>
</feature>
<sequence>MRRLLLLVAMVFSLPAAAELDSTTLGAQLAEHSPQCSHFAQTRWLDDLEAELASNGYFQRSDNALIWQTLTPVDSRLVLRADNPELPLAYQVILPVLNGLLGGDWAALQEHFSVELSGELGDWQAALKPTDSVVAERLKHLQVRGGEQVRQLQIDFVSGDRMTLQLSPADCAALPGDSGAS</sequence>
<organism evidence="2 3">
    <name type="scientific">Halopseudomonas sabulinigri</name>
    <dbReference type="NCBI Taxonomy" id="472181"/>
    <lineage>
        <taxon>Bacteria</taxon>
        <taxon>Pseudomonadati</taxon>
        <taxon>Pseudomonadota</taxon>
        <taxon>Gammaproteobacteria</taxon>
        <taxon>Pseudomonadales</taxon>
        <taxon>Pseudomonadaceae</taxon>
        <taxon>Halopseudomonas</taxon>
    </lineage>
</organism>
<gene>
    <name evidence="2" type="ORF">SAMN05216271_2185</name>
</gene>
<protein>
    <recommendedName>
        <fullName evidence="4">Outer membrane lipoprotein carrier protein LolA</fullName>
    </recommendedName>
</protein>
<evidence type="ECO:0000313" key="3">
    <source>
        <dbReference type="Proteomes" id="UP000243413"/>
    </source>
</evidence>
<accession>A0A1H1T6K5</accession>
<dbReference type="RefSeq" id="WP_092286549.1">
    <property type="nucleotide sequence ID" value="NZ_LT629763.1"/>
</dbReference>
<dbReference type="OrthoDB" id="6372173at2"/>
<dbReference type="STRING" id="472181.SAMN05216271_2185"/>
<dbReference type="AlphaFoldDB" id="A0A1H1T6K5"/>
<reference evidence="3" key="1">
    <citation type="submission" date="2016-10" db="EMBL/GenBank/DDBJ databases">
        <authorList>
            <person name="Varghese N."/>
            <person name="Submissions S."/>
        </authorList>
    </citation>
    <scope>NUCLEOTIDE SEQUENCE [LARGE SCALE GENOMIC DNA]</scope>
    <source>
        <strain evidence="3">JCM 14963</strain>
    </source>
</reference>
<name>A0A1H1T6K5_9GAMM</name>
<dbReference type="Pfam" id="PF19574">
    <property type="entry name" value="LolA_3"/>
    <property type="match status" value="1"/>
</dbReference>
<dbReference type="Proteomes" id="UP000243413">
    <property type="component" value="Chromosome I"/>
</dbReference>
<evidence type="ECO:0008006" key="4">
    <source>
        <dbReference type="Google" id="ProtNLM"/>
    </source>
</evidence>
<keyword evidence="1" id="KW-0732">Signal</keyword>
<proteinExistence type="predicted"/>
<evidence type="ECO:0000256" key="1">
    <source>
        <dbReference type="SAM" id="SignalP"/>
    </source>
</evidence>
<dbReference type="InterPro" id="IPR004564">
    <property type="entry name" value="OM_lipoprot_carrier_LolA-like"/>
</dbReference>